<reference evidence="1" key="1">
    <citation type="submission" date="2020-05" db="EMBL/GenBank/DDBJ databases">
        <title>Large-scale comparative analyses of tick genomes elucidate their genetic diversity and vector capacities.</title>
        <authorList>
            <person name="Jia N."/>
            <person name="Wang J."/>
            <person name="Shi W."/>
            <person name="Du L."/>
            <person name="Sun Y."/>
            <person name="Zhan W."/>
            <person name="Jiang J."/>
            <person name="Wang Q."/>
            <person name="Zhang B."/>
            <person name="Ji P."/>
            <person name="Sakyi L.B."/>
            <person name="Cui X."/>
            <person name="Yuan T."/>
            <person name="Jiang B."/>
            <person name="Yang W."/>
            <person name="Lam T.T.-Y."/>
            <person name="Chang Q."/>
            <person name="Ding S."/>
            <person name="Wang X."/>
            <person name="Zhu J."/>
            <person name="Ruan X."/>
            <person name="Zhao L."/>
            <person name="Wei J."/>
            <person name="Que T."/>
            <person name="Du C."/>
            <person name="Cheng J."/>
            <person name="Dai P."/>
            <person name="Han X."/>
            <person name="Huang E."/>
            <person name="Gao Y."/>
            <person name="Liu J."/>
            <person name="Shao H."/>
            <person name="Ye R."/>
            <person name="Li L."/>
            <person name="Wei W."/>
            <person name="Wang X."/>
            <person name="Wang C."/>
            <person name="Yang T."/>
            <person name="Huo Q."/>
            <person name="Li W."/>
            <person name="Guo W."/>
            <person name="Chen H."/>
            <person name="Zhou L."/>
            <person name="Ni X."/>
            <person name="Tian J."/>
            <person name="Zhou Y."/>
            <person name="Sheng Y."/>
            <person name="Liu T."/>
            <person name="Pan Y."/>
            <person name="Xia L."/>
            <person name="Li J."/>
            <person name="Zhao F."/>
            <person name="Cao W."/>
        </authorList>
    </citation>
    <scope>NUCLEOTIDE SEQUENCE</scope>
    <source>
        <strain evidence="1">Hyas-2018</strain>
    </source>
</reference>
<dbReference type="EMBL" id="CM023486">
    <property type="protein sequence ID" value="KAH6928715.1"/>
    <property type="molecule type" value="Genomic_DNA"/>
</dbReference>
<comment type="caution">
    <text evidence="1">The sequence shown here is derived from an EMBL/GenBank/DDBJ whole genome shotgun (WGS) entry which is preliminary data.</text>
</comment>
<dbReference type="Proteomes" id="UP000821845">
    <property type="component" value="Chromosome 6"/>
</dbReference>
<name>A0ACB7S2M1_HYAAI</name>
<gene>
    <name evidence="1" type="ORF">HPB50_018766</name>
</gene>
<sequence length="255" mass="29554">MNKEVARLINDFKDEIRNEWKQTKEALERGIRSAERNLRAEIDEMKKSMDFFSKTLDDTNEKLVATLAENNALKKENCVLQHKVSSLEKKLADYQSGLLQSEQYSRNRNLEIKGVTEKPNENLVEVLQKIGEVVGETVTPEDIDVCHRVRTKQAGQTNIIVQFQRRDKRDQLLQKSRKKRLTNASLGLPTESPVFVNEHLCPEVKKMLGMAIARKREHSWKFVWTKNGTIHARRTETSPVVRIMRESDLNKITNT</sequence>
<evidence type="ECO:0000313" key="1">
    <source>
        <dbReference type="EMBL" id="KAH6928715.1"/>
    </source>
</evidence>
<organism evidence="1 2">
    <name type="scientific">Hyalomma asiaticum</name>
    <name type="common">Tick</name>
    <dbReference type="NCBI Taxonomy" id="266040"/>
    <lineage>
        <taxon>Eukaryota</taxon>
        <taxon>Metazoa</taxon>
        <taxon>Ecdysozoa</taxon>
        <taxon>Arthropoda</taxon>
        <taxon>Chelicerata</taxon>
        <taxon>Arachnida</taxon>
        <taxon>Acari</taxon>
        <taxon>Parasitiformes</taxon>
        <taxon>Ixodida</taxon>
        <taxon>Ixodoidea</taxon>
        <taxon>Ixodidae</taxon>
        <taxon>Hyalomminae</taxon>
        <taxon>Hyalomma</taxon>
    </lineage>
</organism>
<keyword evidence="2" id="KW-1185">Reference proteome</keyword>
<evidence type="ECO:0000313" key="2">
    <source>
        <dbReference type="Proteomes" id="UP000821845"/>
    </source>
</evidence>
<accession>A0ACB7S2M1</accession>
<protein>
    <submittedName>
        <fullName evidence="1">Uncharacterized protein</fullName>
    </submittedName>
</protein>
<proteinExistence type="predicted"/>